<dbReference type="Proteomes" id="UP000257317">
    <property type="component" value="Unassembled WGS sequence"/>
</dbReference>
<accession>A0A2Z6TFJ8</accession>
<evidence type="ECO:0000256" key="6">
    <source>
        <dbReference type="SAM" id="Phobius"/>
    </source>
</evidence>
<dbReference type="SUPFAM" id="SSF52096">
    <property type="entry name" value="ClpP/crotonase"/>
    <property type="match status" value="1"/>
</dbReference>
<sequence>MKDGEEKQSSNQKKKFHLAKPAQFILTSVISLGVGAGGMFAYQKYQEEHAPLAGVEKMYNQIQADYYQKVSPKTLQDGAINGMLNSLKDPYSQQLVGQNQTEINNVLQGSTFSGVGIQMKVQDNKVLVDSLVKNSPAAKSNIKSGDQLLKIGNYKVSASHFDQVAQKIRGKKGTKVTLELMRNNHRFNVTLTRATIKQSMLSVRSQDDATIITISQFDSNTAKDLKTALKNINRQKTPKLIIDLQDNPGGVMGDALTAAAYFVPNGKTLMQYQSRHEKQVIKSSSKLAEGFKTNLKPIILINKNTASASEIFTAALVQNKRAITIGQTTYGKGTVQEVGTSGQIEYKYTIAKWLTPNGDWINHKGLKPTYYVSPSPLAELPMFQAKTTLKENMTGLDIAILQQYLNGLGYLSNHLTGVFDNQTKQAVLAFQKDHNLAQTGEVSQEVEQQLYLAAAQKLQNDNPALKKALSLKN</sequence>
<dbReference type="PANTHER" id="PTHR32060">
    <property type="entry name" value="TAIL-SPECIFIC PROTEASE"/>
    <property type="match status" value="1"/>
</dbReference>
<dbReference type="GO" id="GO:0007165">
    <property type="term" value="P:signal transduction"/>
    <property type="evidence" value="ECO:0007669"/>
    <property type="project" value="TreeGrafter"/>
</dbReference>
<keyword evidence="4 5" id="KW-0720">Serine protease</keyword>
<dbReference type="Pfam" id="PF03572">
    <property type="entry name" value="Peptidase_S41"/>
    <property type="match status" value="1"/>
</dbReference>
<gene>
    <name evidence="8" type="ORF">LrDSM24759_09640</name>
</gene>
<dbReference type="InterPro" id="IPR036366">
    <property type="entry name" value="PGBDSf"/>
</dbReference>
<dbReference type="GO" id="GO:0030288">
    <property type="term" value="C:outer membrane-bounded periplasmic space"/>
    <property type="evidence" value="ECO:0007669"/>
    <property type="project" value="TreeGrafter"/>
</dbReference>
<dbReference type="PROSITE" id="PS50106">
    <property type="entry name" value="PDZ"/>
    <property type="match status" value="1"/>
</dbReference>
<dbReference type="InterPro" id="IPR036034">
    <property type="entry name" value="PDZ_sf"/>
</dbReference>
<dbReference type="SMART" id="SM00245">
    <property type="entry name" value="TSPc"/>
    <property type="match status" value="1"/>
</dbReference>
<dbReference type="Pfam" id="PF22694">
    <property type="entry name" value="CtpB_N-like"/>
    <property type="match status" value="1"/>
</dbReference>
<dbReference type="InterPro" id="IPR055210">
    <property type="entry name" value="CtpA/B_N"/>
</dbReference>
<comment type="caution">
    <text evidence="8">The sequence shown here is derived from an EMBL/GenBank/DDBJ whole genome shotgun (WGS) entry which is preliminary data.</text>
</comment>
<dbReference type="GO" id="GO:0006508">
    <property type="term" value="P:proteolysis"/>
    <property type="evidence" value="ECO:0007669"/>
    <property type="project" value="UniProtKB-KW"/>
</dbReference>
<dbReference type="Pfam" id="PF01471">
    <property type="entry name" value="PG_binding_1"/>
    <property type="match status" value="1"/>
</dbReference>
<organism evidence="8 9">
    <name type="scientific">Lactobacillus rodentium</name>
    <dbReference type="NCBI Taxonomy" id="947835"/>
    <lineage>
        <taxon>Bacteria</taxon>
        <taxon>Bacillati</taxon>
        <taxon>Bacillota</taxon>
        <taxon>Bacilli</taxon>
        <taxon>Lactobacillales</taxon>
        <taxon>Lactobacillaceae</taxon>
        <taxon>Lactobacillus</taxon>
    </lineage>
</organism>
<dbReference type="SUPFAM" id="SSF50156">
    <property type="entry name" value="PDZ domain-like"/>
    <property type="match status" value="1"/>
</dbReference>
<dbReference type="InterPro" id="IPR005151">
    <property type="entry name" value="Tail-specific_protease"/>
</dbReference>
<reference evidence="9" key="1">
    <citation type="submission" date="2018-03" db="EMBL/GenBank/DDBJ databases">
        <title>New taxa in the Lactobacillus gasseri group.</title>
        <authorList>
            <person name="Tanizawa Y."/>
            <person name="Tohno M."/>
            <person name="Endo A."/>
            <person name="Arita M."/>
        </authorList>
    </citation>
    <scope>NUCLEOTIDE SEQUENCE [LARGE SCALE GENOMIC DNA]</scope>
    <source>
        <strain evidence="9">DSM 24759</strain>
    </source>
</reference>
<dbReference type="EMBL" id="BFBY01000006">
    <property type="protein sequence ID" value="GBG05050.1"/>
    <property type="molecule type" value="Genomic_DNA"/>
</dbReference>
<dbReference type="InterPro" id="IPR002477">
    <property type="entry name" value="Peptidoglycan-bd-like"/>
</dbReference>
<dbReference type="Pfam" id="PF13180">
    <property type="entry name" value="PDZ_2"/>
    <property type="match status" value="1"/>
</dbReference>
<dbReference type="RefSeq" id="WP_117118376.1">
    <property type="nucleotide sequence ID" value="NZ_BFBY01000006.1"/>
</dbReference>
<evidence type="ECO:0000256" key="1">
    <source>
        <dbReference type="ARBA" id="ARBA00009179"/>
    </source>
</evidence>
<dbReference type="Gene3D" id="3.90.226.10">
    <property type="entry name" value="2-enoyl-CoA Hydratase, Chain A, domain 1"/>
    <property type="match status" value="1"/>
</dbReference>
<dbReference type="CDD" id="cd06782">
    <property type="entry name" value="cpPDZ_CPP-like"/>
    <property type="match status" value="1"/>
</dbReference>
<protein>
    <submittedName>
        <fullName evidence="8">Peptidase S41</fullName>
    </submittedName>
</protein>
<dbReference type="GO" id="GO:0008236">
    <property type="term" value="F:serine-type peptidase activity"/>
    <property type="evidence" value="ECO:0007669"/>
    <property type="project" value="UniProtKB-KW"/>
</dbReference>
<dbReference type="AlphaFoldDB" id="A0A2Z6TFJ8"/>
<evidence type="ECO:0000256" key="2">
    <source>
        <dbReference type="ARBA" id="ARBA00022670"/>
    </source>
</evidence>
<dbReference type="PANTHER" id="PTHR32060:SF30">
    <property type="entry name" value="CARBOXY-TERMINAL PROCESSING PROTEASE CTPA"/>
    <property type="match status" value="1"/>
</dbReference>
<dbReference type="CDD" id="cd07560">
    <property type="entry name" value="Peptidase_S41_CPP"/>
    <property type="match status" value="1"/>
</dbReference>
<dbReference type="Gene3D" id="2.30.42.10">
    <property type="match status" value="1"/>
</dbReference>
<dbReference type="InterPro" id="IPR004447">
    <property type="entry name" value="Peptidase_S41A"/>
</dbReference>
<dbReference type="InterPro" id="IPR029045">
    <property type="entry name" value="ClpP/crotonase-like_dom_sf"/>
</dbReference>
<evidence type="ECO:0000259" key="7">
    <source>
        <dbReference type="PROSITE" id="PS50106"/>
    </source>
</evidence>
<feature type="domain" description="PDZ" evidence="7">
    <location>
        <begin position="100"/>
        <end position="184"/>
    </location>
</feature>
<comment type="similarity">
    <text evidence="1 5">Belongs to the peptidase S41A family.</text>
</comment>
<keyword evidence="9" id="KW-1185">Reference proteome</keyword>
<dbReference type="GO" id="GO:0004175">
    <property type="term" value="F:endopeptidase activity"/>
    <property type="evidence" value="ECO:0007669"/>
    <property type="project" value="TreeGrafter"/>
</dbReference>
<dbReference type="NCBIfam" id="TIGR00225">
    <property type="entry name" value="prc"/>
    <property type="match status" value="1"/>
</dbReference>
<evidence type="ECO:0000313" key="8">
    <source>
        <dbReference type="EMBL" id="GBG05050.1"/>
    </source>
</evidence>
<keyword evidence="6" id="KW-0812">Transmembrane</keyword>
<dbReference type="SMART" id="SM00228">
    <property type="entry name" value="PDZ"/>
    <property type="match status" value="1"/>
</dbReference>
<keyword evidence="6" id="KW-0472">Membrane</keyword>
<evidence type="ECO:0000313" key="9">
    <source>
        <dbReference type="Proteomes" id="UP000257317"/>
    </source>
</evidence>
<dbReference type="InterPro" id="IPR036365">
    <property type="entry name" value="PGBD-like_sf"/>
</dbReference>
<evidence type="ECO:0000256" key="5">
    <source>
        <dbReference type="RuleBase" id="RU004404"/>
    </source>
</evidence>
<keyword evidence="6" id="KW-1133">Transmembrane helix</keyword>
<dbReference type="OrthoDB" id="9812068at2"/>
<dbReference type="Gene3D" id="3.30.750.44">
    <property type="match status" value="1"/>
</dbReference>
<dbReference type="SUPFAM" id="SSF47090">
    <property type="entry name" value="PGBD-like"/>
    <property type="match status" value="1"/>
</dbReference>
<dbReference type="InterPro" id="IPR001478">
    <property type="entry name" value="PDZ"/>
</dbReference>
<feature type="transmembrane region" description="Helical" evidence="6">
    <location>
        <begin position="21"/>
        <end position="42"/>
    </location>
</feature>
<evidence type="ECO:0000256" key="4">
    <source>
        <dbReference type="ARBA" id="ARBA00022825"/>
    </source>
</evidence>
<keyword evidence="2 5" id="KW-0645">Protease</keyword>
<dbReference type="Gene3D" id="1.10.101.10">
    <property type="entry name" value="PGBD-like superfamily/PGBD"/>
    <property type="match status" value="1"/>
</dbReference>
<name>A0A2Z6TFJ8_9LACO</name>
<proteinExistence type="inferred from homology"/>
<evidence type="ECO:0000256" key="3">
    <source>
        <dbReference type="ARBA" id="ARBA00022801"/>
    </source>
</evidence>
<keyword evidence="3 5" id="KW-0378">Hydrolase</keyword>